<feature type="compositionally biased region" description="Basic and acidic residues" evidence="1">
    <location>
        <begin position="123"/>
        <end position="141"/>
    </location>
</feature>
<reference evidence="3 4" key="1">
    <citation type="submission" date="2018-02" db="EMBL/GenBank/DDBJ databases">
        <title>FDA/CDC Antimicrobial Resistant Isolate Bank Genome Sequencing.</title>
        <authorList>
            <person name="Benahmed F.H."/>
            <person name="Lutgring J.D."/>
            <person name="Yoo B."/>
            <person name="Machado M."/>
            <person name="Brown A."/>
            <person name="McAllister G."/>
            <person name="Perry A."/>
            <person name="Halpin A.L."/>
            <person name="Vavikolanu K."/>
            <person name="Ott S."/>
            <person name="Zhao X."/>
            <person name="Tallon L.J."/>
            <person name="Sadzewicz L."/>
            <person name="Aluvathingal J."/>
            <person name="Nadendla S."/>
            <person name="Voskania-kordi A."/>
            <person name="Simonyan V."/>
            <person name="Patel J."/>
            <person name="Shawar R.M."/>
        </authorList>
    </citation>
    <scope>NUCLEOTIDE SEQUENCE [LARGE SCALE GENOMIC DNA]</scope>
    <source>
        <strain evidence="3 4">AR_0356</strain>
    </source>
</reference>
<feature type="compositionally biased region" description="Polar residues" evidence="1">
    <location>
        <begin position="40"/>
        <end position="55"/>
    </location>
</feature>
<keyword evidence="4" id="KW-1185">Reference proteome</keyword>
<feature type="region of interest" description="Disordered" evidence="1">
    <location>
        <begin position="118"/>
        <end position="141"/>
    </location>
</feature>
<feature type="region of interest" description="Disordered" evidence="1">
    <location>
        <begin position="37"/>
        <end position="97"/>
    </location>
</feature>
<dbReference type="Proteomes" id="UP000238390">
    <property type="component" value="Chromosome"/>
</dbReference>
<evidence type="ECO:0000256" key="2">
    <source>
        <dbReference type="SAM" id="SignalP"/>
    </source>
</evidence>
<dbReference type="GeneID" id="77223231"/>
<protein>
    <submittedName>
        <fullName evidence="3">Uncharacterized protein</fullName>
    </submittedName>
</protein>
<feature type="chain" id="PRO_5043310274" evidence="2">
    <location>
        <begin position="21"/>
        <end position="156"/>
    </location>
</feature>
<name>A0A2R3J0F9_9PSED</name>
<dbReference type="AlphaFoldDB" id="A0A2R3J0F9"/>
<evidence type="ECO:0000313" key="4">
    <source>
        <dbReference type="Proteomes" id="UP000238390"/>
    </source>
</evidence>
<dbReference type="Pfam" id="PF13511">
    <property type="entry name" value="DUF4124"/>
    <property type="match status" value="1"/>
</dbReference>
<sequence>MRRMILPASLLLALSSFAMAAPIYKWVDAEGVTHFGAQPPQGTQATTVNTQTAPPQNDFPLPASVPAPTIERKPALEEKPADPEQKAIDDKVKQQVAKEEAERKQFCEETRNNLAQLKNNPRVRVDEGKGELRRLGEEERQERIAKAEKAIQENCR</sequence>
<accession>A0A2R3J0F9</accession>
<dbReference type="InterPro" id="IPR025392">
    <property type="entry name" value="DUF4124"/>
</dbReference>
<gene>
    <name evidence="3" type="ORF">CSB93_0241</name>
</gene>
<keyword evidence="2" id="KW-0732">Signal</keyword>
<evidence type="ECO:0000313" key="3">
    <source>
        <dbReference type="EMBL" id="AVK07645.1"/>
    </source>
</evidence>
<proteinExistence type="predicted"/>
<feature type="compositionally biased region" description="Basic and acidic residues" evidence="1">
    <location>
        <begin position="70"/>
        <end position="97"/>
    </location>
</feature>
<feature type="signal peptide" evidence="2">
    <location>
        <begin position="1"/>
        <end position="20"/>
    </location>
</feature>
<organism evidence="3 4">
    <name type="scientific">Pseudomonas paraeruginosa</name>
    <dbReference type="NCBI Taxonomy" id="2994495"/>
    <lineage>
        <taxon>Bacteria</taxon>
        <taxon>Pseudomonadati</taxon>
        <taxon>Pseudomonadota</taxon>
        <taxon>Gammaproteobacteria</taxon>
        <taxon>Pseudomonadales</taxon>
        <taxon>Pseudomonadaceae</taxon>
        <taxon>Pseudomonas</taxon>
    </lineage>
</organism>
<dbReference type="EMBL" id="CP027169">
    <property type="protein sequence ID" value="AVK07645.1"/>
    <property type="molecule type" value="Genomic_DNA"/>
</dbReference>
<dbReference type="RefSeq" id="WP_003148655.1">
    <property type="nucleotide sequence ID" value="NZ_CP020560.1"/>
</dbReference>
<evidence type="ECO:0000256" key="1">
    <source>
        <dbReference type="SAM" id="MobiDB-lite"/>
    </source>
</evidence>